<dbReference type="GO" id="GO:0005840">
    <property type="term" value="C:ribosome"/>
    <property type="evidence" value="ECO:0007669"/>
    <property type="project" value="UniProtKB-KW"/>
</dbReference>
<gene>
    <name evidence="2" type="primary">RPL29_11</name>
    <name evidence="2" type="ORF">P7K49_008501</name>
</gene>
<feature type="region of interest" description="Disordered" evidence="1">
    <location>
        <begin position="101"/>
        <end position="121"/>
    </location>
</feature>
<evidence type="ECO:0000313" key="2">
    <source>
        <dbReference type="EMBL" id="KAK2114235.1"/>
    </source>
</evidence>
<evidence type="ECO:0000313" key="3">
    <source>
        <dbReference type="Proteomes" id="UP001266305"/>
    </source>
</evidence>
<keyword evidence="2" id="KW-0689">Ribosomal protein</keyword>
<comment type="caution">
    <text evidence="2">The sequence shown here is derived from an EMBL/GenBank/DDBJ whole genome shotgun (WGS) entry which is preliminary data.</text>
</comment>
<organism evidence="2 3">
    <name type="scientific">Saguinus oedipus</name>
    <name type="common">Cotton-top tamarin</name>
    <name type="synonym">Oedipomidas oedipus</name>
    <dbReference type="NCBI Taxonomy" id="9490"/>
    <lineage>
        <taxon>Eukaryota</taxon>
        <taxon>Metazoa</taxon>
        <taxon>Chordata</taxon>
        <taxon>Craniata</taxon>
        <taxon>Vertebrata</taxon>
        <taxon>Euteleostomi</taxon>
        <taxon>Mammalia</taxon>
        <taxon>Eutheria</taxon>
        <taxon>Euarchontoglires</taxon>
        <taxon>Primates</taxon>
        <taxon>Haplorrhini</taxon>
        <taxon>Platyrrhini</taxon>
        <taxon>Cebidae</taxon>
        <taxon>Callitrichinae</taxon>
        <taxon>Saguinus</taxon>
    </lineage>
</organism>
<keyword evidence="2" id="KW-0687">Ribonucleoprotein</keyword>
<proteinExistence type="predicted"/>
<dbReference type="Gene3D" id="6.10.140.1730">
    <property type="match status" value="1"/>
</dbReference>
<name>A0ABQ9VYF8_SAGOE</name>
<dbReference type="EMBL" id="JASSZA010000004">
    <property type="protein sequence ID" value="KAK2114235.1"/>
    <property type="molecule type" value="Genomic_DNA"/>
</dbReference>
<accession>A0ABQ9VYF8</accession>
<dbReference type="Proteomes" id="UP001266305">
    <property type="component" value="Unassembled WGS sequence"/>
</dbReference>
<reference evidence="2 3" key="1">
    <citation type="submission" date="2023-05" db="EMBL/GenBank/DDBJ databases">
        <title>B98-5 Cell Line De Novo Hybrid Assembly: An Optical Mapping Approach.</title>
        <authorList>
            <person name="Kananen K."/>
            <person name="Auerbach J.A."/>
            <person name="Kautto E."/>
            <person name="Blachly J.S."/>
        </authorList>
    </citation>
    <scope>NUCLEOTIDE SEQUENCE [LARGE SCALE GENOMIC DNA]</scope>
    <source>
        <strain evidence="2">B95-8</strain>
        <tissue evidence="2">Cell line</tissue>
    </source>
</reference>
<sequence>MDPKFLRNMHFAKKHNKKGLKKMQANNAKAMSAHAEANKALVKPKEVKPKILKGVSHKLDRLAYIAHPKLGKRARACIAKGLRLCRPKVKAKDQTKAQAAALASVPAHAPKGAQAPTKASE</sequence>
<keyword evidence="3" id="KW-1185">Reference proteome</keyword>
<protein>
    <submittedName>
        <fullName evidence="2">60S ribosomal protein L29</fullName>
    </submittedName>
</protein>
<evidence type="ECO:0000256" key="1">
    <source>
        <dbReference type="SAM" id="MobiDB-lite"/>
    </source>
</evidence>